<protein>
    <submittedName>
        <fullName evidence="2">ABC transporter substrate-binding protein</fullName>
    </submittedName>
</protein>
<proteinExistence type="predicted"/>
<dbReference type="PROSITE" id="PS51257">
    <property type="entry name" value="PROKAR_LIPOPROTEIN"/>
    <property type="match status" value="1"/>
</dbReference>
<accession>A0A942TLQ0</accession>
<evidence type="ECO:0000259" key="1">
    <source>
        <dbReference type="Pfam" id="PF00496"/>
    </source>
</evidence>
<dbReference type="PANTHER" id="PTHR30290">
    <property type="entry name" value="PERIPLASMIC BINDING COMPONENT OF ABC TRANSPORTER"/>
    <property type="match status" value="1"/>
</dbReference>
<dbReference type="SUPFAM" id="SSF53850">
    <property type="entry name" value="Periplasmic binding protein-like II"/>
    <property type="match status" value="1"/>
</dbReference>
<keyword evidence="3" id="KW-1185">Reference proteome</keyword>
<feature type="domain" description="Solute-binding protein family 5" evidence="1">
    <location>
        <begin position="84"/>
        <end position="491"/>
    </location>
</feature>
<dbReference type="Pfam" id="PF00496">
    <property type="entry name" value="SBP_bac_5"/>
    <property type="match status" value="1"/>
</dbReference>
<dbReference type="Gene3D" id="3.40.190.10">
    <property type="entry name" value="Periplasmic binding protein-like II"/>
    <property type="match status" value="1"/>
</dbReference>
<dbReference type="Proteomes" id="UP000682713">
    <property type="component" value="Unassembled WGS sequence"/>
</dbReference>
<dbReference type="CDD" id="cd08509">
    <property type="entry name" value="PBP2_TmCBP_oligosaccharides_like"/>
    <property type="match status" value="1"/>
</dbReference>
<sequence>MKMQRRKWLIFLFASLLLIGMFLSGCQSGKNGKRETVWRQSGGWPKPPLFQGNNFANGGVGAAYPFVFEGLFQNVRFTDKQYFRLAESLEHQGNKTIVKIKSGVKWNDGEPFTSKDVWAYYTLNNGAEVTKYLESIEAVDDLTIAFNWRDPSPAEHMKQLFIGQDGHGTIPYHLYHKYVDKAAELLKKAKPFTEPNKEGPFGLEIKDEVREAMDENWRDFLKAGPDFPVGTGPFIVKKVTASDMLLEKNPNYWNVENIHFDKITIKNPGPDPSAGFALVRSGNVDWFDGTPPRDIIESILKLNKDIAHYKMLDPASVGMVFNLDRPPFDNKDFRKAIVYALDRKKIREIGNYYGQESDVSMAGMPQSEFDNWITPEIRDQMEKFTHNPEKAAEILTNLGWTKGSNGIWRDPEGKVHEFIIGVNGGWQNGPIPGQVAAEQLTEFGLPTKLIAVDGTVYFDNAAKDKGKYDMSMDWVDVSWGFMFPWNSMRNYYWWGLGQMGHLPRYESGEKQNRLNLHLPGPDGKVIDIDQMLRDIPYMNSVEEQKEALSKLAWITNENAMGMVLFQNVTGAWANLKTVTGWPRVDEIEKYNRDMPVTTVPEDLQQVADLNQGFSGITPFVEGRYAPK</sequence>
<organism evidence="2 3">
    <name type="scientific">Lederbergia citrisecunda</name>
    <dbReference type="NCBI Taxonomy" id="2833583"/>
    <lineage>
        <taxon>Bacteria</taxon>
        <taxon>Bacillati</taxon>
        <taxon>Bacillota</taxon>
        <taxon>Bacilli</taxon>
        <taxon>Bacillales</taxon>
        <taxon>Bacillaceae</taxon>
        <taxon>Lederbergia</taxon>
    </lineage>
</organism>
<dbReference type="GO" id="GO:1904680">
    <property type="term" value="F:peptide transmembrane transporter activity"/>
    <property type="evidence" value="ECO:0007669"/>
    <property type="project" value="TreeGrafter"/>
</dbReference>
<gene>
    <name evidence="2" type="ORF">KHA93_12625</name>
</gene>
<dbReference type="GO" id="GO:0015833">
    <property type="term" value="P:peptide transport"/>
    <property type="evidence" value="ECO:0007669"/>
    <property type="project" value="TreeGrafter"/>
</dbReference>
<dbReference type="EMBL" id="JAGYPJ010000001">
    <property type="protein sequence ID" value="MBS4200475.1"/>
    <property type="molecule type" value="Genomic_DNA"/>
</dbReference>
<dbReference type="InterPro" id="IPR039424">
    <property type="entry name" value="SBP_5"/>
</dbReference>
<evidence type="ECO:0000313" key="3">
    <source>
        <dbReference type="Proteomes" id="UP000682713"/>
    </source>
</evidence>
<reference evidence="2 3" key="1">
    <citation type="submission" date="2021-05" db="EMBL/GenBank/DDBJ databases">
        <title>Novel Bacillus species.</title>
        <authorList>
            <person name="Liu G."/>
        </authorList>
    </citation>
    <scope>NUCLEOTIDE SEQUENCE [LARGE SCALE GENOMIC DNA]</scope>
    <source>
        <strain evidence="2 3">FJAT-49732</strain>
    </source>
</reference>
<comment type="caution">
    <text evidence="2">The sequence shown here is derived from an EMBL/GenBank/DDBJ whole genome shotgun (WGS) entry which is preliminary data.</text>
</comment>
<name>A0A942TLQ0_9BACI</name>
<evidence type="ECO:0000313" key="2">
    <source>
        <dbReference type="EMBL" id="MBS4200475.1"/>
    </source>
</evidence>
<dbReference type="InterPro" id="IPR000914">
    <property type="entry name" value="SBP_5_dom"/>
</dbReference>
<dbReference type="AlphaFoldDB" id="A0A942TLQ0"/>
<dbReference type="Gene3D" id="3.10.105.10">
    <property type="entry name" value="Dipeptide-binding Protein, Domain 3"/>
    <property type="match status" value="1"/>
</dbReference>